<dbReference type="AlphaFoldDB" id="A0A316I2L2"/>
<evidence type="ECO:0000313" key="1">
    <source>
        <dbReference type="EMBL" id="PWK81659.1"/>
    </source>
</evidence>
<proteinExistence type="predicted"/>
<comment type="caution">
    <text evidence="1">The sequence shown here is derived from an EMBL/GenBank/DDBJ whole genome shotgun (WGS) entry which is preliminary data.</text>
</comment>
<protein>
    <submittedName>
        <fullName evidence="1">Uncharacterized protein</fullName>
    </submittedName>
</protein>
<dbReference type="EMBL" id="QGHB01000016">
    <property type="protein sequence ID" value="PWK81659.1"/>
    <property type="molecule type" value="Genomic_DNA"/>
</dbReference>
<gene>
    <name evidence="1" type="ORF">C8D88_11670</name>
</gene>
<evidence type="ECO:0000313" key="2">
    <source>
        <dbReference type="Proteomes" id="UP000246005"/>
    </source>
</evidence>
<dbReference type="Proteomes" id="UP000246005">
    <property type="component" value="Unassembled WGS sequence"/>
</dbReference>
<organism evidence="1 2">
    <name type="scientific">Lentzea atacamensis</name>
    <dbReference type="NCBI Taxonomy" id="531938"/>
    <lineage>
        <taxon>Bacteria</taxon>
        <taxon>Bacillati</taxon>
        <taxon>Actinomycetota</taxon>
        <taxon>Actinomycetes</taxon>
        <taxon>Pseudonocardiales</taxon>
        <taxon>Pseudonocardiaceae</taxon>
        <taxon>Lentzea</taxon>
    </lineage>
</organism>
<name>A0A316I2L2_9PSEU</name>
<accession>A0A316I2L2</accession>
<reference evidence="1 2" key="1">
    <citation type="submission" date="2018-05" db="EMBL/GenBank/DDBJ databases">
        <title>Genomic Encyclopedia of Type Strains, Phase IV (KMG-IV): sequencing the most valuable type-strain genomes for metagenomic binning, comparative biology and taxonomic classification.</title>
        <authorList>
            <person name="Goeker M."/>
        </authorList>
    </citation>
    <scope>NUCLEOTIDE SEQUENCE [LARGE SCALE GENOMIC DNA]</scope>
    <source>
        <strain evidence="1 2">DSM 45480</strain>
    </source>
</reference>
<sequence>MNAVLDHLPKARSEATLGRCCNPRPWEPLCVDCPSRFSRPVRSDIEEQQ</sequence>